<reference evidence="3" key="1">
    <citation type="submission" date="2023-08" db="EMBL/GenBank/DDBJ databases">
        <title>Chromosome-level Genome Assembly of mud carp (Cirrhinus molitorella).</title>
        <authorList>
            <person name="Liu H."/>
        </authorList>
    </citation>
    <scope>NUCLEOTIDE SEQUENCE</scope>
    <source>
        <strain evidence="3">Prfri</strain>
        <tissue evidence="3">Muscle</tissue>
    </source>
</reference>
<evidence type="ECO:0000313" key="4">
    <source>
        <dbReference type="Proteomes" id="UP001187343"/>
    </source>
</evidence>
<dbReference type="PANTHER" id="PTHR16675:SF193">
    <property type="entry name" value="LOC571647 PROTEIN-RELATED"/>
    <property type="match status" value="1"/>
</dbReference>
<dbReference type="PANTHER" id="PTHR16675">
    <property type="entry name" value="MHC CLASS I-RELATED"/>
    <property type="match status" value="1"/>
</dbReference>
<evidence type="ECO:0000259" key="2">
    <source>
        <dbReference type="Pfam" id="PF00129"/>
    </source>
</evidence>
<feature type="domain" description="MHC class I-like antigen recognition-like" evidence="2">
    <location>
        <begin position="45"/>
        <end position="154"/>
    </location>
</feature>
<evidence type="ECO:0000256" key="1">
    <source>
        <dbReference type="ARBA" id="ARBA00023180"/>
    </source>
</evidence>
<dbReference type="GO" id="GO:0006955">
    <property type="term" value="P:immune response"/>
    <property type="evidence" value="ECO:0007669"/>
    <property type="project" value="TreeGrafter"/>
</dbReference>
<evidence type="ECO:0000313" key="3">
    <source>
        <dbReference type="EMBL" id="KAK2887739.1"/>
    </source>
</evidence>
<gene>
    <name evidence="3" type="ORF">Q8A67_015967</name>
</gene>
<keyword evidence="4" id="KW-1185">Reference proteome</keyword>
<accession>A0AA88PFR9</accession>
<dbReference type="GO" id="GO:0009897">
    <property type="term" value="C:external side of plasma membrane"/>
    <property type="evidence" value="ECO:0007669"/>
    <property type="project" value="TreeGrafter"/>
</dbReference>
<organism evidence="3 4">
    <name type="scientific">Cirrhinus molitorella</name>
    <name type="common">mud carp</name>
    <dbReference type="NCBI Taxonomy" id="172907"/>
    <lineage>
        <taxon>Eukaryota</taxon>
        <taxon>Metazoa</taxon>
        <taxon>Chordata</taxon>
        <taxon>Craniata</taxon>
        <taxon>Vertebrata</taxon>
        <taxon>Euteleostomi</taxon>
        <taxon>Actinopterygii</taxon>
        <taxon>Neopterygii</taxon>
        <taxon>Teleostei</taxon>
        <taxon>Ostariophysi</taxon>
        <taxon>Cypriniformes</taxon>
        <taxon>Cyprinidae</taxon>
        <taxon>Labeoninae</taxon>
        <taxon>Labeonini</taxon>
        <taxon>Cirrhinus</taxon>
    </lineage>
</organism>
<protein>
    <recommendedName>
        <fullName evidence="2">MHC class I-like antigen recognition-like domain-containing protein</fullName>
    </recommendedName>
</protein>
<name>A0AA88PFR9_9TELE</name>
<proteinExistence type="predicted"/>
<dbReference type="Pfam" id="PF00129">
    <property type="entry name" value="MHC_I"/>
    <property type="match status" value="1"/>
</dbReference>
<dbReference type="AlphaFoldDB" id="A0AA88PFR9"/>
<comment type="caution">
    <text evidence="3">The sequence shown here is derived from an EMBL/GenBank/DDBJ whole genome shotgun (WGS) entry which is preliminary data.</text>
</comment>
<keyword evidence="1" id="KW-0325">Glycoprotein</keyword>
<dbReference type="InterPro" id="IPR050208">
    <property type="entry name" value="MHC_class-I_related"/>
</dbReference>
<dbReference type="SUPFAM" id="SSF54452">
    <property type="entry name" value="MHC antigen-recognition domain"/>
    <property type="match status" value="1"/>
</dbReference>
<dbReference type="InterPro" id="IPR011162">
    <property type="entry name" value="MHC_I/II-like_Ag-recog"/>
</dbReference>
<sequence length="162" mass="18611">MSSEAGNEVEERGDSNTVCPKRNCAAYRHITHEAIVPTIGESLTKAPPDSRDWFLHQLNTVSNCTDSQCSELHVLQRIIGCELEKFPNGTVNLRAFDKYGFDGEDFIAYDSDTLQWIDKNPKAKETKMTWDRQTGRNHYIKQYLRTCISWILTFNNTKTSML</sequence>
<dbReference type="InterPro" id="IPR011161">
    <property type="entry name" value="MHC_I-like_Ag-recog"/>
</dbReference>
<dbReference type="Gene3D" id="3.30.500.10">
    <property type="entry name" value="MHC class I-like antigen recognition-like"/>
    <property type="match status" value="1"/>
</dbReference>
<dbReference type="Proteomes" id="UP001187343">
    <property type="component" value="Unassembled WGS sequence"/>
</dbReference>
<dbReference type="GO" id="GO:0005615">
    <property type="term" value="C:extracellular space"/>
    <property type="evidence" value="ECO:0007669"/>
    <property type="project" value="TreeGrafter"/>
</dbReference>
<dbReference type="InterPro" id="IPR037055">
    <property type="entry name" value="MHC_I-like_Ag-recog_sf"/>
</dbReference>
<dbReference type="EMBL" id="JAUYZG010000015">
    <property type="protein sequence ID" value="KAK2887739.1"/>
    <property type="molecule type" value="Genomic_DNA"/>
</dbReference>